<keyword evidence="3" id="KW-1185">Reference proteome</keyword>
<feature type="region of interest" description="Disordered" evidence="1">
    <location>
        <begin position="22"/>
        <end position="46"/>
    </location>
</feature>
<feature type="compositionally biased region" description="Polar residues" evidence="1">
    <location>
        <begin position="153"/>
        <end position="170"/>
    </location>
</feature>
<evidence type="ECO:0000256" key="1">
    <source>
        <dbReference type="SAM" id="MobiDB-lite"/>
    </source>
</evidence>
<name>A0A1B7MER3_9AGAM</name>
<sequence length="271" mass="29613">MYVSYLLPLTVESMITPQIPATSRQHPIYSPAEATTQGRPRRTPAPPVVSSALFPVTFITRLASWWPVYAGHATLSIVDVPLAQGKQRNATAGAPKQQDEELVRDEYCGDDPPLQNPNLPQSTAAAPPKAGDHGSDRPDHRGDEKFPPHQKWECSSQASTMGRSQPSVCPSRSGLGWCASASVSSDASDQSTLAHRQNFSHPRRRQSQWIKQFLLTQLVAVPEDMSTGAMNQKNTSEEEVVSGVPQKPTHSIHELIFFEGRRSPPSTSSAN</sequence>
<feature type="compositionally biased region" description="Basic and acidic residues" evidence="1">
    <location>
        <begin position="130"/>
        <end position="152"/>
    </location>
</feature>
<proteinExistence type="predicted"/>
<protein>
    <submittedName>
        <fullName evidence="2">Uncharacterized protein</fullName>
    </submittedName>
</protein>
<dbReference type="STRING" id="1314800.A0A1B7MER3"/>
<feature type="region of interest" description="Disordered" evidence="1">
    <location>
        <begin position="228"/>
        <end position="247"/>
    </location>
</feature>
<dbReference type="OrthoDB" id="2691712at2759"/>
<dbReference type="Proteomes" id="UP000092154">
    <property type="component" value="Unassembled WGS sequence"/>
</dbReference>
<accession>A0A1B7MER3</accession>
<dbReference type="InParanoid" id="A0A1B7MER3"/>
<organism evidence="2 3">
    <name type="scientific">Rhizopogon vinicolor AM-OR11-026</name>
    <dbReference type="NCBI Taxonomy" id="1314800"/>
    <lineage>
        <taxon>Eukaryota</taxon>
        <taxon>Fungi</taxon>
        <taxon>Dikarya</taxon>
        <taxon>Basidiomycota</taxon>
        <taxon>Agaricomycotina</taxon>
        <taxon>Agaricomycetes</taxon>
        <taxon>Agaricomycetidae</taxon>
        <taxon>Boletales</taxon>
        <taxon>Suillineae</taxon>
        <taxon>Rhizopogonaceae</taxon>
        <taxon>Rhizopogon</taxon>
    </lineage>
</organism>
<evidence type="ECO:0000313" key="3">
    <source>
        <dbReference type="Proteomes" id="UP000092154"/>
    </source>
</evidence>
<dbReference type="EMBL" id="KV449602">
    <property type="protein sequence ID" value="OAX31093.1"/>
    <property type="molecule type" value="Genomic_DNA"/>
</dbReference>
<evidence type="ECO:0000313" key="2">
    <source>
        <dbReference type="EMBL" id="OAX31093.1"/>
    </source>
</evidence>
<dbReference type="AlphaFoldDB" id="A0A1B7MER3"/>
<feature type="region of interest" description="Disordered" evidence="1">
    <location>
        <begin position="106"/>
        <end position="171"/>
    </location>
</feature>
<gene>
    <name evidence="2" type="ORF">K503DRAFT_870772</name>
</gene>
<feature type="region of interest" description="Disordered" evidence="1">
    <location>
        <begin position="184"/>
        <end position="206"/>
    </location>
</feature>
<reference evidence="2 3" key="1">
    <citation type="submission" date="2016-06" db="EMBL/GenBank/DDBJ databases">
        <title>Comparative genomics of the ectomycorrhizal sister species Rhizopogon vinicolor and Rhizopogon vesiculosus (Basidiomycota: Boletales) reveals a divergence of the mating type B locus.</title>
        <authorList>
            <consortium name="DOE Joint Genome Institute"/>
            <person name="Mujic A.B."/>
            <person name="Kuo A."/>
            <person name="Tritt A."/>
            <person name="Lipzen A."/>
            <person name="Chen C."/>
            <person name="Johnson J."/>
            <person name="Sharma A."/>
            <person name="Barry K."/>
            <person name="Grigoriev I.V."/>
            <person name="Spatafora J.W."/>
        </authorList>
    </citation>
    <scope>NUCLEOTIDE SEQUENCE [LARGE SCALE GENOMIC DNA]</scope>
    <source>
        <strain evidence="2 3">AM-OR11-026</strain>
    </source>
</reference>